<dbReference type="Proteomes" id="UP001240236">
    <property type="component" value="Unassembled WGS sequence"/>
</dbReference>
<keyword evidence="3" id="KW-0418">Kinase</keyword>
<gene>
    <name evidence="3" type="ORF">J2S42_001106</name>
</gene>
<dbReference type="Pfam" id="PF00652">
    <property type="entry name" value="Ricin_B_lectin"/>
    <property type="match status" value="1"/>
</dbReference>
<dbReference type="GO" id="GO:0004674">
    <property type="term" value="F:protein serine/threonine kinase activity"/>
    <property type="evidence" value="ECO:0007669"/>
    <property type="project" value="UniProtKB-EC"/>
</dbReference>
<keyword evidence="4" id="KW-1185">Reference proteome</keyword>
<comment type="caution">
    <text evidence="3">The sequence shown here is derived from an EMBL/GenBank/DDBJ whole genome shotgun (WGS) entry which is preliminary data.</text>
</comment>
<protein>
    <submittedName>
        <fullName evidence="3">Serine/threonine-protein kinase</fullName>
        <ecNumber evidence="3">2.7.11.1</ecNumber>
    </submittedName>
</protein>
<feature type="signal peptide" evidence="1">
    <location>
        <begin position="1"/>
        <end position="26"/>
    </location>
</feature>
<dbReference type="InterPro" id="IPR035992">
    <property type="entry name" value="Ricin_B-like_lectins"/>
</dbReference>
<proteinExistence type="predicted"/>
<evidence type="ECO:0000259" key="2">
    <source>
        <dbReference type="Pfam" id="PF00652"/>
    </source>
</evidence>
<dbReference type="PROSITE" id="PS50231">
    <property type="entry name" value="RICIN_B_LECTIN"/>
    <property type="match status" value="1"/>
</dbReference>
<name>A0AAE3VVM2_9ACTN</name>
<keyword evidence="3" id="KW-0808">Transferase</keyword>
<accession>A0AAE3VVM2</accession>
<dbReference type="Gene3D" id="2.80.10.50">
    <property type="match status" value="1"/>
</dbReference>
<feature type="domain" description="Ricin B lectin" evidence="2">
    <location>
        <begin position="31"/>
        <end position="170"/>
    </location>
</feature>
<reference evidence="3 4" key="1">
    <citation type="submission" date="2023-07" db="EMBL/GenBank/DDBJ databases">
        <title>Sequencing the genomes of 1000 actinobacteria strains.</title>
        <authorList>
            <person name="Klenk H.-P."/>
        </authorList>
    </citation>
    <scope>NUCLEOTIDE SEQUENCE [LARGE SCALE GENOMIC DNA]</scope>
    <source>
        <strain evidence="3 4">DSM 44709</strain>
    </source>
</reference>
<dbReference type="SUPFAM" id="SSF50370">
    <property type="entry name" value="Ricin B-like lectins"/>
    <property type="match status" value="1"/>
</dbReference>
<dbReference type="AlphaFoldDB" id="A0AAE3VVM2"/>
<dbReference type="EC" id="2.7.11.1" evidence="3"/>
<sequence>MIVTRIVALCALVIGGLLVTASPAAAYTLVGRFQSHQSGLCLDSGFPAPGSVFGSVYTLPCQSGNNYQTWEVYGPKGKSRFGYELAQIKNRATGMCLNMDEYGGPRLYTHACSNGQPPDTDVLEGVGSNWQHVTLRQEFYEGRLICLDTHGSAARDAYARACNYGSYQVWRLLI</sequence>
<dbReference type="RefSeq" id="WP_307235842.1">
    <property type="nucleotide sequence ID" value="NZ_JAUSUZ010000001.1"/>
</dbReference>
<dbReference type="CDD" id="cd23415">
    <property type="entry name" value="beta-trefoil_Ricin_AH"/>
    <property type="match status" value="1"/>
</dbReference>
<evidence type="ECO:0000313" key="3">
    <source>
        <dbReference type="EMBL" id="MDQ0364437.1"/>
    </source>
</evidence>
<organism evidence="3 4">
    <name type="scientific">Catenuloplanes indicus</name>
    <dbReference type="NCBI Taxonomy" id="137267"/>
    <lineage>
        <taxon>Bacteria</taxon>
        <taxon>Bacillati</taxon>
        <taxon>Actinomycetota</taxon>
        <taxon>Actinomycetes</taxon>
        <taxon>Micromonosporales</taxon>
        <taxon>Micromonosporaceae</taxon>
        <taxon>Catenuloplanes</taxon>
    </lineage>
</organism>
<dbReference type="EMBL" id="JAUSUZ010000001">
    <property type="protein sequence ID" value="MDQ0364437.1"/>
    <property type="molecule type" value="Genomic_DNA"/>
</dbReference>
<dbReference type="InterPro" id="IPR000772">
    <property type="entry name" value="Ricin_B_lectin"/>
</dbReference>
<feature type="chain" id="PRO_5042260232" evidence="1">
    <location>
        <begin position="27"/>
        <end position="174"/>
    </location>
</feature>
<evidence type="ECO:0000313" key="4">
    <source>
        <dbReference type="Proteomes" id="UP001240236"/>
    </source>
</evidence>
<keyword evidence="1" id="KW-0732">Signal</keyword>
<evidence type="ECO:0000256" key="1">
    <source>
        <dbReference type="SAM" id="SignalP"/>
    </source>
</evidence>